<keyword evidence="3" id="KW-0614">Plasmid</keyword>
<dbReference type="Proteomes" id="UP001217044">
    <property type="component" value="Plasmid pDATS02"/>
</dbReference>
<dbReference type="EMBL" id="CP115167">
    <property type="protein sequence ID" value="WDA60690.1"/>
    <property type="molecule type" value="Genomic_DNA"/>
</dbReference>
<keyword evidence="4" id="KW-1185">Reference proteome</keyword>
<dbReference type="Pfam" id="PF13614">
    <property type="entry name" value="AAA_31"/>
    <property type="match status" value="1"/>
</dbReference>
<dbReference type="NCBIfam" id="TIGR01552">
    <property type="entry name" value="phd_fam"/>
    <property type="match status" value="1"/>
</dbReference>
<dbReference type="InterPro" id="IPR025669">
    <property type="entry name" value="AAA_dom"/>
</dbReference>
<dbReference type="RefSeq" id="WP_273991437.1">
    <property type="nucleotide sequence ID" value="NZ_BAABQT010000016.1"/>
</dbReference>
<accession>A0ABY7V6J8</accession>
<evidence type="ECO:0000256" key="1">
    <source>
        <dbReference type="SAM" id="MobiDB-lite"/>
    </source>
</evidence>
<reference evidence="3 4" key="1">
    <citation type="submission" date="2022-12" db="EMBL/GenBank/DDBJ databases">
        <title>Genome Sequence of Deinococcus aquaticus Type Strain PB314.</title>
        <authorList>
            <person name="Albert C."/>
            <person name="Hill J."/>
            <person name="Boren L."/>
            <person name="Scholz-Ng S."/>
            <person name="Fatema N."/>
            <person name="Grosso R."/>
            <person name="Soboslay E."/>
            <person name="Tuohy J."/>
        </authorList>
    </citation>
    <scope>NUCLEOTIDE SEQUENCE [LARGE SCALE GENOMIC DNA]</scope>
    <source>
        <strain evidence="3 4">PB-314</strain>
        <plasmid evidence="3 4">pDATS02</plasmid>
    </source>
</reference>
<geneLocation type="plasmid" evidence="3 4">
    <name>pDATS02</name>
</geneLocation>
<evidence type="ECO:0000313" key="4">
    <source>
        <dbReference type="Proteomes" id="UP001217044"/>
    </source>
</evidence>
<dbReference type="SUPFAM" id="SSF52540">
    <property type="entry name" value="P-loop containing nucleoside triphosphate hydrolases"/>
    <property type="match status" value="1"/>
</dbReference>
<feature type="region of interest" description="Disordered" evidence="1">
    <location>
        <begin position="175"/>
        <end position="196"/>
    </location>
</feature>
<protein>
    <submittedName>
        <fullName evidence="3">Type II toxin-antitoxin system prevent-host-death family antitoxin</fullName>
    </submittedName>
</protein>
<dbReference type="CDD" id="cd02042">
    <property type="entry name" value="ParAB_family"/>
    <property type="match status" value="1"/>
</dbReference>
<dbReference type="InterPro" id="IPR027417">
    <property type="entry name" value="P-loop_NTPase"/>
</dbReference>
<name>A0ABY7V6J8_9DEIO</name>
<sequence length="388" mass="43065">MTHKKRFSDEPPPNPVPLRDIRAQLPDLLDYVAATQHSVTISNYGTPVARLVPLSDLPPNQPTRSIAMRRFRDELTATLWDLNTHREPYQITHYTAPIAALIPIDPPDRQESPMTSPALRIAIWNESGGSGKTTIAVEIGYLLAQRTNPVTGDRNRVLLIDTDPQGSLTRRLGLMDDPTSPAHRISSTVGNYLNDPEETPPTPMTATNFPELQVIPSNNKLSKIDATLLMNDEDIGNLRKMLDQFEGRFDIILIDTPPSRGGLARAALSAVDHILIPVNSSMKSIENFNHVLEVVAQCRRFSPKLKVSAFVVTSFNKAVNHDREVLQILNEHYVELAPTTSPITNRKAVFNDAMISRTVVPCWKPKDPAVRELNQVTDELLGFMGVGA</sequence>
<gene>
    <name evidence="3" type="ORF">M8445_17125</name>
</gene>
<feature type="domain" description="AAA" evidence="2">
    <location>
        <begin position="121"/>
        <end position="300"/>
    </location>
</feature>
<evidence type="ECO:0000313" key="3">
    <source>
        <dbReference type="EMBL" id="WDA60690.1"/>
    </source>
</evidence>
<organism evidence="3 4">
    <name type="scientific">Deinococcus aquaticus</name>
    <dbReference type="NCBI Taxonomy" id="328692"/>
    <lineage>
        <taxon>Bacteria</taxon>
        <taxon>Thermotogati</taxon>
        <taxon>Deinococcota</taxon>
        <taxon>Deinococci</taxon>
        <taxon>Deinococcales</taxon>
        <taxon>Deinococcaceae</taxon>
        <taxon>Deinococcus</taxon>
    </lineage>
</organism>
<dbReference type="InterPro" id="IPR050678">
    <property type="entry name" value="DNA_Partitioning_ATPase"/>
</dbReference>
<proteinExistence type="predicted"/>
<dbReference type="Gene3D" id="3.40.50.300">
    <property type="entry name" value="P-loop containing nucleotide triphosphate hydrolases"/>
    <property type="match status" value="1"/>
</dbReference>
<dbReference type="PANTHER" id="PTHR13696">
    <property type="entry name" value="P-LOOP CONTAINING NUCLEOSIDE TRIPHOSPHATE HYDROLASE"/>
    <property type="match status" value="1"/>
</dbReference>
<dbReference type="Gene3D" id="3.40.1620.10">
    <property type="entry name" value="YefM-like domain"/>
    <property type="match status" value="1"/>
</dbReference>
<dbReference type="PANTHER" id="PTHR13696:SF52">
    <property type="entry name" value="PARA FAMILY PROTEIN CT_582"/>
    <property type="match status" value="1"/>
</dbReference>
<evidence type="ECO:0000259" key="2">
    <source>
        <dbReference type="Pfam" id="PF13614"/>
    </source>
</evidence>